<comment type="similarity">
    <text evidence="2">Belongs to the GILT family.</text>
</comment>
<name>A0A9P6M3A9_9FUNG</name>
<evidence type="ECO:0000313" key="7">
    <source>
        <dbReference type="Proteomes" id="UP000749646"/>
    </source>
</evidence>
<evidence type="ECO:0000256" key="5">
    <source>
        <dbReference type="ARBA" id="ARBA00023180"/>
    </source>
</evidence>
<evidence type="ECO:0000256" key="1">
    <source>
        <dbReference type="ARBA" id="ARBA00004613"/>
    </source>
</evidence>
<comment type="subcellular location">
    <subcellularLocation>
        <location evidence="1">Secreted</location>
    </subcellularLocation>
</comment>
<gene>
    <name evidence="6" type="ORF">BGZ65_010882</name>
</gene>
<accession>A0A9P6M3A9</accession>
<dbReference type="GO" id="GO:0005576">
    <property type="term" value="C:extracellular region"/>
    <property type="evidence" value="ECO:0007669"/>
    <property type="project" value="UniProtKB-SubCell"/>
</dbReference>
<evidence type="ECO:0000256" key="3">
    <source>
        <dbReference type="ARBA" id="ARBA00022525"/>
    </source>
</evidence>
<evidence type="ECO:0000256" key="2">
    <source>
        <dbReference type="ARBA" id="ARBA00005679"/>
    </source>
</evidence>
<dbReference type="Pfam" id="PF03227">
    <property type="entry name" value="GILT"/>
    <property type="match status" value="1"/>
</dbReference>
<sequence length="225" mass="25329">MTTLNVHRNPVDVTLFVMSRCPDAMKCEAMFSKVFQTEDLPPVDPLLSYIGTVERKTVKSTTDTTTITTVTCLHGQLECAGNTQQLCFKKYFSDHRIWVPFVVTMNSWHPSRIGDPSYAREVAEKVVETNGIDNIGYRFDSNSLSSVLDEVDKCSKGQEGFDLLVESVEHTMHHGVRTSCTIFIDDKKRCVFDGGLWRECPEGGTLADFVRSIKEAASRVTRNMM</sequence>
<dbReference type="EMBL" id="JAAAHW010006257">
    <property type="protein sequence ID" value="KAF9963818.1"/>
    <property type="molecule type" value="Genomic_DNA"/>
</dbReference>
<reference evidence="6" key="1">
    <citation type="journal article" date="2020" name="Fungal Divers.">
        <title>Resolving the Mortierellaceae phylogeny through synthesis of multi-gene phylogenetics and phylogenomics.</title>
        <authorList>
            <person name="Vandepol N."/>
            <person name="Liber J."/>
            <person name="Desiro A."/>
            <person name="Na H."/>
            <person name="Kennedy M."/>
            <person name="Barry K."/>
            <person name="Grigoriev I.V."/>
            <person name="Miller A.N."/>
            <person name="O'Donnell K."/>
            <person name="Stajich J.E."/>
            <person name="Bonito G."/>
        </authorList>
    </citation>
    <scope>NUCLEOTIDE SEQUENCE</scope>
    <source>
        <strain evidence="6">MES-2147</strain>
    </source>
</reference>
<dbReference type="PANTHER" id="PTHR13234:SF8">
    <property type="entry name" value="GAMMA-INTERFERON-INDUCIBLE LYSOSOMAL THIOL REDUCTASE"/>
    <property type="match status" value="1"/>
</dbReference>
<keyword evidence="5" id="KW-0325">Glycoprotein</keyword>
<dbReference type="GO" id="GO:0016671">
    <property type="term" value="F:oxidoreductase activity, acting on a sulfur group of donors, disulfide as acceptor"/>
    <property type="evidence" value="ECO:0007669"/>
    <property type="project" value="InterPro"/>
</dbReference>
<dbReference type="AlphaFoldDB" id="A0A9P6M3A9"/>
<dbReference type="OrthoDB" id="958254at2759"/>
<dbReference type="PANTHER" id="PTHR13234">
    <property type="entry name" value="GAMMA-INTERFERON INDUCIBLE LYSOSOMAL THIOL REDUCTASE GILT"/>
    <property type="match status" value="1"/>
</dbReference>
<keyword evidence="3" id="KW-0964">Secreted</keyword>
<dbReference type="Proteomes" id="UP000749646">
    <property type="component" value="Unassembled WGS sequence"/>
</dbReference>
<protein>
    <submittedName>
        <fullName evidence="6">Uncharacterized protein</fullName>
    </submittedName>
</protein>
<keyword evidence="4" id="KW-0732">Signal</keyword>
<keyword evidence="7" id="KW-1185">Reference proteome</keyword>
<organism evidence="6 7">
    <name type="scientific">Modicella reniformis</name>
    <dbReference type="NCBI Taxonomy" id="1440133"/>
    <lineage>
        <taxon>Eukaryota</taxon>
        <taxon>Fungi</taxon>
        <taxon>Fungi incertae sedis</taxon>
        <taxon>Mucoromycota</taxon>
        <taxon>Mortierellomycotina</taxon>
        <taxon>Mortierellomycetes</taxon>
        <taxon>Mortierellales</taxon>
        <taxon>Mortierellaceae</taxon>
        <taxon>Modicella</taxon>
    </lineage>
</organism>
<evidence type="ECO:0000313" key="6">
    <source>
        <dbReference type="EMBL" id="KAF9963818.1"/>
    </source>
</evidence>
<dbReference type="InterPro" id="IPR004911">
    <property type="entry name" value="Interferon-induced_GILT"/>
</dbReference>
<comment type="caution">
    <text evidence="6">The sequence shown here is derived from an EMBL/GenBank/DDBJ whole genome shotgun (WGS) entry which is preliminary data.</text>
</comment>
<evidence type="ECO:0000256" key="4">
    <source>
        <dbReference type="ARBA" id="ARBA00022729"/>
    </source>
</evidence>
<proteinExistence type="inferred from homology"/>